<dbReference type="PROSITE" id="PS50948">
    <property type="entry name" value="PAN"/>
    <property type="match status" value="1"/>
</dbReference>
<organism evidence="5 6">
    <name type="scientific">Acanthaster planci</name>
    <name type="common">Crown-of-thorns starfish</name>
    <dbReference type="NCBI Taxonomy" id="133434"/>
    <lineage>
        <taxon>Eukaryota</taxon>
        <taxon>Metazoa</taxon>
        <taxon>Echinodermata</taxon>
        <taxon>Eleutherozoa</taxon>
        <taxon>Asterozoa</taxon>
        <taxon>Asteroidea</taxon>
        <taxon>Valvatacea</taxon>
        <taxon>Valvatida</taxon>
        <taxon>Acanthasteridae</taxon>
        <taxon>Acanthaster</taxon>
    </lineage>
</organism>
<feature type="domain" description="Apple" evidence="4">
    <location>
        <begin position="180"/>
        <end position="262"/>
    </location>
</feature>
<dbReference type="SUPFAM" id="SSF56436">
    <property type="entry name" value="C-type lectin-like"/>
    <property type="match status" value="1"/>
</dbReference>
<evidence type="ECO:0000313" key="5">
    <source>
        <dbReference type="Proteomes" id="UP000694845"/>
    </source>
</evidence>
<dbReference type="CDD" id="cd00037">
    <property type="entry name" value="CLECT"/>
    <property type="match status" value="1"/>
</dbReference>
<dbReference type="InterPro" id="IPR016186">
    <property type="entry name" value="C-type_lectin-like/link_sf"/>
</dbReference>
<dbReference type="InterPro" id="IPR003609">
    <property type="entry name" value="Pan_app"/>
</dbReference>
<keyword evidence="2" id="KW-1133">Transmembrane helix</keyword>
<feature type="transmembrane region" description="Helical" evidence="2">
    <location>
        <begin position="12"/>
        <end position="37"/>
    </location>
</feature>
<evidence type="ECO:0000259" key="3">
    <source>
        <dbReference type="PROSITE" id="PS50041"/>
    </source>
</evidence>
<dbReference type="InterPro" id="IPR018378">
    <property type="entry name" value="C-type_lectin_CS"/>
</dbReference>
<dbReference type="OrthoDB" id="418245at2759"/>
<dbReference type="PANTHER" id="PTHR22803">
    <property type="entry name" value="MANNOSE, PHOSPHOLIPASE, LECTIN RECEPTOR RELATED"/>
    <property type="match status" value="1"/>
</dbReference>
<dbReference type="InterPro" id="IPR050111">
    <property type="entry name" value="C-type_lectin/snaclec_domain"/>
</dbReference>
<proteinExistence type="predicted"/>
<dbReference type="InterPro" id="IPR001304">
    <property type="entry name" value="C-type_lectin-like"/>
</dbReference>
<evidence type="ECO:0000256" key="1">
    <source>
        <dbReference type="ARBA" id="ARBA00023157"/>
    </source>
</evidence>
<dbReference type="Gene3D" id="3.10.100.10">
    <property type="entry name" value="Mannose-Binding Protein A, subunit A"/>
    <property type="match status" value="1"/>
</dbReference>
<dbReference type="AlphaFoldDB" id="A0A8B7YGG5"/>
<evidence type="ECO:0000256" key="2">
    <source>
        <dbReference type="SAM" id="Phobius"/>
    </source>
</evidence>
<keyword evidence="2" id="KW-0812">Transmembrane</keyword>
<name>A0A8B7YGG5_ACAPL</name>
<gene>
    <name evidence="6" type="primary">LOC110979339</name>
</gene>
<dbReference type="GeneID" id="110979339"/>
<dbReference type="SMART" id="SM00034">
    <property type="entry name" value="CLECT"/>
    <property type="match status" value="1"/>
</dbReference>
<protein>
    <submittedName>
        <fullName evidence="6">Lactose-binding lectin l-2-like</fullName>
    </submittedName>
</protein>
<feature type="domain" description="C-type lectin" evidence="3">
    <location>
        <begin position="46"/>
        <end position="164"/>
    </location>
</feature>
<keyword evidence="1" id="KW-1015">Disulfide bond</keyword>
<accession>A0A8B7YGG5</accession>
<dbReference type="RefSeq" id="XP_022090741.1">
    <property type="nucleotide sequence ID" value="XM_022235049.1"/>
</dbReference>
<reference evidence="6" key="1">
    <citation type="submission" date="2025-08" db="UniProtKB">
        <authorList>
            <consortium name="RefSeq"/>
        </authorList>
    </citation>
    <scope>IDENTIFICATION</scope>
</reference>
<keyword evidence="2" id="KW-0472">Membrane</keyword>
<sequence length="264" mass="29710">MNLWLQKHYVRLYKMITVMLTSVVTALLGTCLSLAILSCSPSWQSWEHSCYRFNVQNDTVNWDDGVSACQAMGGRMAVPRSLDESEFMKQMAQRENIEVFWIGCDDRETGTWDCGEVGEPSLHWGPGQPNNLEGNQHCVVMQTSHSTGYLGDAVCGNRYRALCIRHPSGGSPYTQSLHYCFARDTNGQLLNSCLLNHVIREFVTKSNPRCAVACMKEPACRSFNIKRTDQGQRICQLNDITRYNDPGTLQVTGSLCIYAQECDN</sequence>
<dbReference type="InterPro" id="IPR016187">
    <property type="entry name" value="CTDL_fold"/>
</dbReference>
<dbReference type="PROSITE" id="PS00615">
    <property type="entry name" value="C_TYPE_LECTIN_1"/>
    <property type="match status" value="1"/>
</dbReference>
<dbReference type="Pfam" id="PF00059">
    <property type="entry name" value="Lectin_C"/>
    <property type="match status" value="1"/>
</dbReference>
<evidence type="ECO:0000313" key="6">
    <source>
        <dbReference type="RefSeq" id="XP_022090741.1"/>
    </source>
</evidence>
<dbReference type="PROSITE" id="PS50041">
    <property type="entry name" value="C_TYPE_LECTIN_2"/>
    <property type="match status" value="1"/>
</dbReference>
<dbReference type="KEGG" id="aplc:110979339"/>
<keyword evidence="5" id="KW-1185">Reference proteome</keyword>
<evidence type="ECO:0000259" key="4">
    <source>
        <dbReference type="PROSITE" id="PS50948"/>
    </source>
</evidence>
<dbReference type="Proteomes" id="UP000694845">
    <property type="component" value="Unplaced"/>
</dbReference>